<sequence>FRDMYQALQSKSFRWLFAGVFIVFVMVGVDGGLNLFIFTYFWDLPSGSLGFLLIAYHLGVMAGAPACPWFFRRWGKKAGLIFGGLSWPFWQTLPVVLRLLGWFPENGDALLVPLLIAMRFIQGACTVQANVAFGSMVADIVDEHEYQTGHRQEGIFFAASSFSAKATSGIGNIISGFALSLINWPIGPEIKTADDVPPETLVDLGLVYGPYVAAFGFVSIWCYTHYTLTRERHEEILVELAERRGTSSPDSAVTS</sequence>
<dbReference type="Gene3D" id="1.20.1250.20">
    <property type="entry name" value="MFS general substrate transporter like domains"/>
    <property type="match status" value="1"/>
</dbReference>
<dbReference type="SUPFAM" id="SSF103473">
    <property type="entry name" value="MFS general substrate transporter"/>
    <property type="match status" value="1"/>
</dbReference>
<organism evidence="2">
    <name type="scientific">marine metagenome</name>
    <dbReference type="NCBI Taxonomy" id="408172"/>
    <lineage>
        <taxon>unclassified sequences</taxon>
        <taxon>metagenomes</taxon>
        <taxon>ecological metagenomes</taxon>
    </lineage>
</organism>
<evidence type="ECO:0008006" key="3">
    <source>
        <dbReference type="Google" id="ProtNLM"/>
    </source>
</evidence>
<feature type="transmembrane region" description="Helical" evidence="1">
    <location>
        <begin position="12"/>
        <end position="42"/>
    </location>
</feature>
<feature type="transmembrane region" description="Helical" evidence="1">
    <location>
        <begin position="162"/>
        <end position="186"/>
    </location>
</feature>
<reference evidence="2" key="1">
    <citation type="submission" date="2018-05" db="EMBL/GenBank/DDBJ databases">
        <authorList>
            <person name="Lanie J.A."/>
            <person name="Ng W.-L."/>
            <person name="Kazmierczak K.M."/>
            <person name="Andrzejewski T.M."/>
            <person name="Davidsen T.M."/>
            <person name="Wayne K.J."/>
            <person name="Tettelin H."/>
            <person name="Glass J.I."/>
            <person name="Rusch D."/>
            <person name="Podicherti R."/>
            <person name="Tsui H.-C.T."/>
            <person name="Winkler M.E."/>
        </authorList>
    </citation>
    <scope>NUCLEOTIDE SEQUENCE</scope>
</reference>
<gene>
    <name evidence="2" type="ORF">METZ01_LOCUS349315</name>
</gene>
<dbReference type="InterPro" id="IPR036259">
    <property type="entry name" value="MFS_trans_sf"/>
</dbReference>
<proteinExistence type="predicted"/>
<feature type="transmembrane region" description="Helical" evidence="1">
    <location>
        <begin position="78"/>
        <end position="100"/>
    </location>
</feature>
<dbReference type="AlphaFoldDB" id="A0A382RIM6"/>
<evidence type="ECO:0000313" key="2">
    <source>
        <dbReference type="EMBL" id="SVC96461.1"/>
    </source>
</evidence>
<accession>A0A382RIM6</accession>
<keyword evidence="1" id="KW-0812">Transmembrane</keyword>
<keyword evidence="1" id="KW-0472">Membrane</keyword>
<feature type="transmembrane region" description="Helical" evidence="1">
    <location>
        <begin position="48"/>
        <end position="71"/>
    </location>
</feature>
<feature type="transmembrane region" description="Helical" evidence="1">
    <location>
        <begin position="206"/>
        <end position="224"/>
    </location>
</feature>
<dbReference type="Pfam" id="PF13347">
    <property type="entry name" value="MFS_2"/>
    <property type="match status" value="1"/>
</dbReference>
<protein>
    <recommendedName>
        <fullName evidence="3">Major facilitator superfamily (MFS) profile domain-containing protein</fullName>
    </recommendedName>
</protein>
<feature type="transmembrane region" description="Helical" evidence="1">
    <location>
        <begin position="120"/>
        <end position="141"/>
    </location>
</feature>
<name>A0A382RIM6_9ZZZZ</name>
<evidence type="ECO:0000256" key="1">
    <source>
        <dbReference type="SAM" id="Phobius"/>
    </source>
</evidence>
<keyword evidence="1" id="KW-1133">Transmembrane helix</keyword>
<feature type="non-terminal residue" evidence="2">
    <location>
        <position position="1"/>
    </location>
</feature>
<dbReference type="EMBL" id="UINC01121355">
    <property type="protein sequence ID" value="SVC96461.1"/>
    <property type="molecule type" value="Genomic_DNA"/>
</dbReference>